<evidence type="ECO:0000256" key="8">
    <source>
        <dbReference type="SAM" id="Coils"/>
    </source>
</evidence>
<dbReference type="SMART" id="SM00086">
    <property type="entry name" value="PAC"/>
    <property type="match status" value="3"/>
</dbReference>
<feature type="domain" description="PAC" evidence="11">
    <location>
        <begin position="124"/>
        <end position="176"/>
    </location>
</feature>
<protein>
    <recommendedName>
        <fullName evidence="2">histidine kinase</fullName>
        <ecNumber evidence="2">2.7.13.3</ecNumber>
    </recommendedName>
</protein>
<accession>A0A1J1LMX9</accession>
<dbReference type="SUPFAM" id="SSF55874">
    <property type="entry name" value="ATPase domain of HSP90 chaperone/DNA topoisomerase II/histidine kinase"/>
    <property type="match status" value="1"/>
</dbReference>
<dbReference type="Gene3D" id="1.10.287.130">
    <property type="match status" value="1"/>
</dbReference>
<organism evidence="12 13">
    <name type="scientific">Planktothrix tepida PCC 9214</name>
    <dbReference type="NCBI Taxonomy" id="671072"/>
    <lineage>
        <taxon>Bacteria</taxon>
        <taxon>Bacillati</taxon>
        <taxon>Cyanobacteriota</taxon>
        <taxon>Cyanophyceae</taxon>
        <taxon>Oscillatoriophycideae</taxon>
        <taxon>Oscillatoriales</taxon>
        <taxon>Microcoleaceae</taxon>
        <taxon>Planktothrix</taxon>
    </lineage>
</organism>
<dbReference type="Pfam" id="PF00512">
    <property type="entry name" value="HisKA"/>
    <property type="match status" value="1"/>
</dbReference>
<keyword evidence="5 12" id="KW-0418">Kinase</keyword>
<dbReference type="GO" id="GO:0009927">
    <property type="term" value="F:histidine phosphotransfer kinase activity"/>
    <property type="evidence" value="ECO:0007669"/>
    <property type="project" value="TreeGrafter"/>
</dbReference>
<evidence type="ECO:0000256" key="7">
    <source>
        <dbReference type="ARBA" id="ARBA00023136"/>
    </source>
</evidence>
<dbReference type="SMART" id="SM00091">
    <property type="entry name" value="PAS"/>
    <property type="match status" value="3"/>
</dbReference>
<dbReference type="SUPFAM" id="SSF55785">
    <property type="entry name" value="PYP-like sensor domain (PAS domain)"/>
    <property type="match status" value="3"/>
</dbReference>
<keyword evidence="7" id="KW-0472">Membrane</keyword>
<dbReference type="InterPro" id="IPR000700">
    <property type="entry name" value="PAS-assoc_C"/>
</dbReference>
<dbReference type="FunFam" id="3.30.565.10:FF:000006">
    <property type="entry name" value="Sensor histidine kinase WalK"/>
    <property type="match status" value="1"/>
</dbReference>
<feature type="domain" description="PAS" evidence="10">
    <location>
        <begin position="306"/>
        <end position="342"/>
    </location>
</feature>
<evidence type="ECO:0000259" key="9">
    <source>
        <dbReference type="PROSITE" id="PS50109"/>
    </source>
</evidence>
<dbReference type="InterPro" id="IPR035965">
    <property type="entry name" value="PAS-like_dom_sf"/>
</dbReference>
<dbReference type="OrthoDB" id="518094at2"/>
<feature type="domain" description="PAC" evidence="11">
    <location>
        <begin position="246"/>
        <end position="298"/>
    </location>
</feature>
<dbReference type="PANTHER" id="PTHR43047">
    <property type="entry name" value="TWO-COMPONENT HISTIDINE PROTEIN KINASE"/>
    <property type="match status" value="1"/>
</dbReference>
<comment type="catalytic activity">
    <reaction evidence="1">
        <text>ATP + protein L-histidine = ADP + protein N-phospho-L-histidine.</text>
        <dbReference type="EC" id="2.7.13.3"/>
    </reaction>
</comment>
<feature type="domain" description="PAS" evidence="10">
    <location>
        <begin position="173"/>
        <end position="243"/>
    </location>
</feature>
<dbReference type="InterPro" id="IPR001610">
    <property type="entry name" value="PAC"/>
</dbReference>
<reference evidence="13" key="1">
    <citation type="submission" date="2015-10" db="EMBL/GenBank/DDBJ databases">
        <authorList>
            <person name="Regsiter A."/>
            <person name="william w."/>
        </authorList>
    </citation>
    <scope>NUCLEOTIDE SEQUENCE [LARGE SCALE GENOMIC DNA]</scope>
</reference>
<dbReference type="GO" id="GO:0000155">
    <property type="term" value="F:phosphorelay sensor kinase activity"/>
    <property type="evidence" value="ECO:0007669"/>
    <property type="project" value="InterPro"/>
</dbReference>
<dbReference type="SUPFAM" id="SSF47384">
    <property type="entry name" value="Homodimeric domain of signal transducing histidine kinase"/>
    <property type="match status" value="1"/>
</dbReference>
<dbReference type="InterPro" id="IPR000014">
    <property type="entry name" value="PAS"/>
</dbReference>
<dbReference type="FunFam" id="1.10.287.130:FF:000001">
    <property type="entry name" value="Two-component sensor histidine kinase"/>
    <property type="match status" value="1"/>
</dbReference>
<dbReference type="Proteomes" id="UP000184315">
    <property type="component" value="Unassembled WGS sequence"/>
</dbReference>
<dbReference type="InterPro" id="IPR003661">
    <property type="entry name" value="HisK_dim/P_dom"/>
</dbReference>
<evidence type="ECO:0000313" key="12">
    <source>
        <dbReference type="EMBL" id="CUR33574.1"/>
    </source>
</evidence>
<dbReference type="Pfam" id="PF08448">
    <property type="entry name" value="PAS_4"/>
    <property type="match status" value="1"/>
</dbReference>
<dbReference type="SMART" id="SM00388">
    <property type="entry name" value="HisKA"/>
    <property type="match status" value="1"/>
</dbReference>
<feature type="coiled-coil region" evidence="8">
    <location>
        <begin position="13"/>
        <end position="50"/>
    </location>
</feature>
<keyword evidence="8" id="KW-0175">Coiled coil</keyword>
<keyword evidence="3" id="KW-0597">Phosphoprotein</keyword>
<dbReference type="PROSITE" id="PS50109">
    <property type="entry name" value="HIS_KIN"/>
    <property type="match status" value="1"/>
</dbReference>
<dbReference type="InterPro" id="IPR005467">
    <property type="entry name" value="His_kinase_dom"/>
</dbReference>
<feature type="domain" description="Histidine kinase" evidence="9">
    <location>
        <begin position="432"/>
        <end position="656"/>
    </location>
</feature>
<dbReference type="PRINTS" id="PR00344">
    <property type="entry name" value="BCTRLSENSOR"/>
</dbReference>
<dbReference type="EC" id="2.7.13.3" evidence="2"/>
<dbReference type="PANTHER" id="PTHR43047:SF72">
    <property type="entry name" value="OSMOSENSING HISTIDINE PROTEIN KINASE SLN1"/>
    <property type="match status" value="1"/>
</dbReference>
<dbReference type="InterPro" id="IPR036890">
    <property type="entry name" value="HATPase_C_sf"/>
</dbReference>
<keyword evidence="4 12" id="KW-0808">Transferase</keyword>
<dbReference type="InterPro" id="IPR003594">
    <property type="entry name" value="HATPase_dom"/>
</dbReference>
<dbReference type="SMART" id="SM00387">
    <property type="entry name" value="HATPase_c"/>
    <property type="match status" value="1"/>
</dbReference>
<evidence type="ECO:0000256" key="4">
    <source>
        <dbReference type="ARBA" id="ARBA00022679"/>
    </source>
</evidence>
<evidence type="ECO:0000256" key="1">
    <source>
        <dbReference type="ARBA" id="ARBA00000085"/>
    </source>
</evidence>
<feature type="domain" description="PAC" evidence="11">
    <location>
        <begin position="371"/>
        <end position="428"/>
    </location>
</feature>
<dbReference type="InterPro" id="IPR013656">
    <property type="entry name" value="PAS_4"/>
</dbReference>
<keyword evidence="13" id="KW-1185">Reference proteome</keyword>
<dbReference type="EMBL" id="CZDF01000158">
    <property type="protein sequence ID" value="CUR33574.1"/>
    <property type="molecule type" value="Genomic_DNA"/>
</dbReference>
<dbReference type="Pfam" id="PF02518">
    <property type="entry name" value="HATPase_c"/>
    <property type="match status" value="1"/>
</dbReference>
<dbReference type="CDD" id="cd00130">
    <property type="entry name" value="PAS"/>
    <property type="match status" value="3"/>
</dbReference>
<name>A0A1J1LMX9_9CYAN</name>
<evidence type="ECO:0000256" key="2">
    <source>
        <dbReference type="ARBA" id="ARBA00012438"/>
    </source>
</evidence>
<evidence type="ECO:0000259" key="11">
    <source>
        <dbReference type="PROSITE" id="PS50113"/>
    </source>
</evidence>
<evidence type="ECO:0000256" key="6">
    <source>
        <dbReference type="ARBA" id="ARBA00023012"/>
    </source>
</evidence>
<dbReference type="NCBIfam" id="TIGR00229">
    <property type="entry name" value="sensory_box"/>
    <property type="match status" value="3"/>
</dbReference>
<gene>
    <name evidence="12" type="ORF">PL9214520113</name>
</gene>
<evidence type="ECO:0000259" key="10">
    <source>
        <dbReference type="PROSITE" id="PS50112"/>
    </source>
</evidence>
<dbReference type="Pfam" id="PF13426">
    <property type="entry name" value="PAS_9"/>
    <property type="match status" value="2"/>
</dbReference>
<dbReference type="InterPro" id="IPR036097">
    <property type="entry name" value="HisK_dim/P_sf"/>
</dbReference>
<dbReference type="RefSeq" id="WP_072720200.1">
    <property type="nucleotide sequence ID" value="NZ_LN889803.1"/>
</dbReference>
<dbReference type="Gene3D" id="3.30.565.10">
    <property type="entry name" value="Histidine kinase-like ATPase, C-terminal domain"/>
    <property type="match status" value="1"/>
</dbReference>
<evidence type="ECO:0000256" key="3">
    <source>
        <dbReference type="ARBA" id="ARBA00022553"/>
    </source>
</evidence>
<proteinExistence type="predicted"/>
<dbReference type="InterPro" id="IPR004358">
    <property type="entry name" value="Sig_transdc_His_kin-like_C"/>
</dbReference>
<keyword evidence="6" id="KW-0902">Two-component regulatory system</keyword>
<dbReference type="Gene3D" id="3.30.450.20">
    <property type="entry name" value="PAS domain"/>
    <property type="match status" value="3"/>
</dbReference>
<dbReference type="PROSITE" id="PS50112">
    <property type="entry name" value="PAS"/>
    <property type="match status" value="2"/>
</dbReference>
<dbReference type="CDD" id="cd16922">
    <property type="entry name" value="HATPase_EvgS-ArcB-TorS-like"/>
    <property type="match status" value="1"/>
</dbReference>
<dbReference type="AlphaFoldDB" id="A0A1J1LMX9"/>
<evidence type="ECO:0000256" key="5">
    <source>
        <dbReference type="ARBA" id="ARBA00022777"/>
    </source>
</evidence>
<dbReference type="PROSITE" id="PS50113">
    <property type="entry name" value="PAC"/>
    <property type="match status" value="3"/>
</dbReference>
<evidence type="ECO:0000313" key="13">
    <source>
        <dbReference type="Proteomes" id="UP000184315"/>
    </source>
</evidence>
<dbReference type="GO" id="GO:0005886">
    <property type="term" value="C:plasma membrane"/>
    <property type="evidence" value="ECO:0007669"/>
    <property type="project" value="TreeGrafter"/>
</dbReference>
<dbReference type="CDD" id="cd00082">
    <property type="entry name" value="HisKA"/>
    <property type="match status" value="1"/>
</dbReference>
<sequence length="663" mass="73949">MINNNSQTETQFIASLQAVNQRLIEEIQERQRVEEALRESSERLKTLINAMPDLVCFKDGSGRWLEANQAMLDVFQLNALDYQGKSDIQLAELVEQVQGTSLYRDALIACQESDEEAWKKKELSQQEEIIPKPDGTWQIFDVIKIPLFNPNGERKGLVILGRNITEQKQTEITYKRLAAIVESSEDAIIGKTIEGKIISWNQGAEQIYGYSEAEVKGHSLGLLTLPERSNEVPQILASIQSGGSIDHYETVHIRQDGQHIDVSLTISPIKDNQGNIMGISTISRDISYQKRIEKTLEQLRHQNELILDSAGEGICGLNREGKITFVNPAAARMTGYTVRELLMTDWQKITQGKPFQTAPSELSSKIFSTLQDGRVRHITNEVFWCQDGTSFPVEYVSTPIKNQGEIIGAVVTFKDITERQAMEKMKDEFISVVSHELRTPLTSIHGALGLLASGLLDSQPERAKRMFDIAVTNTTRLVRLINDILDLERMQTGQITLDKKVCNLADLMLQATNEMMGMAEKAGVNVLVQPLGVRLWAAPDRIIQILTNLLSNAIRFSNVDSYVWFNATLNHSNLSRSSQEVLIAVQDQGRGIPADKLETIFGRFQQVDASDSRQKGGTGLGLAICRTIVQQHGGHIWAESTLGKGSTFFVRLPVLGEGEDPHA</sequence>
<dbReference type="STRING" id="671072.PL9214520113"/>